<name>A0ABN7K9R4_9BACT</name>
<dbReference type="Gene3D" id="3.40.50.1580">
    <property type="entry name" value="Nucleoside phosphorylase domain"/>
    <property type="match status" value="1"/>
</dbReference>
<evidence type="ECO:0000313" key="2">
    <source>
        <dbReference type="Proteomes" id="UP000789803"/>
    </source>
</evidence>
<reference evidence="1 2" key="1">
    <citation type="submission" date="2020-11" db="EMBL/GenBank/DDBJ databases">
        <authorList>
            <person name="Peeters C."/>
        </authorList>
    </citation>
    <scope>NUCLEOTIDE SEQUENCE [LARGE SCALE GENOMIC DNA]</scope>
    <source>
        <strain evidence="1 2">LMG 7974</strain>
    </source>
</reference>
<dbReference type="SUPFAM" id="SSF53167">
    <property type="entry name" value="Purine and uridine phosphorylases"/>
    <property type="match status" value="1"/>
</dbReference>
<dbReference type="Proteomes" id="UP000789803">
    <property type="component" value="Unassembled WGS sequence"/>
</dbReference>
<keyword evidence="2" id="KW-1185">Reference proteome</keyword>
<gene>
    <name evidence="1" type="ORF">LMG7974_01425</name>
</gene>
<organism evidence="1 2">
    <name type="scientific">Campylobacter majalis</name>
    <dbReference type="NCBI Taxonomy" id="2790656"/>
    <lineage>
        <taxon>Bacteria</taxon>
        <taxon>Pseudomonadati</taxon>
        <taxon>Campylobacterota</taxon>
        <taxon>Epsilonproteobacteria</taxon>
        <taxon>Campylobacterales</taxon>
        <taxon>Campylobacteraceae</taxon>
        <taxon>Campylobacter</taxon>
    </lineage>
</organism>
<dbReference type="EMBL" id="CAJHOF010000014">
    <property type="protein sequence ID" value="CAD7289264.1"/>
    <property type="molecule type" value="Genomic_DNA"/>
</dbReference>
<sequence>MKRLIVCAGESESFDFAVPIGIGLVQSGINLSEILTKLALFDELKSFKNSDENLAKIIQRECEADTNMAKILADFTPKNTKSERNFLPSEIIFVGSAGLYQKGELFEIFESKNAANIEISLLDDKSYVPVPQDIFNDVSQETFINSSNFITKNKESAKKLFELGAYAENMEFFAVLATAQKFGIDAKGIFVATNFCDTNAHTEFVKNHALAKDMLHNYLEEKGLI</sequence>
<dbReference type="InterPro" id="IPR035994">
    <property type="entry name" value="Nucleoside_phosphorylase_sf"/>
</dbReference>
<proteinExistence type="predicted"/>
<evidence type="ECO:0000313" key="1">
    <source>
        <dbReference type="EMBL" id="CAD7289264.1"/>
    </source>
</evidence>
<protein>
    <recommendedName>
        <fullName evidence="3">Purine-nucleoside phosphorylase</fullName>
    </recommendedName>
</protein>
<evidence type="ECO:0008006" key="3">
    <source>
        <dbReference type="Google" id="ProtNLM"/>
    </source>
</evidence>
<accession>A0ABN7K9R4</accession>
<comment type="caution">
    <text evidence="1">The sequence shown here is derived from an EMBL/GenBank/DDBJ whole genome shotgun (WGS) entry which is preliminary data.</text>
</comment>
<dbReference type="RefSeq" id="WP_229933214.1">
    <property type="nucleotide sequence ID" value="NZ_CAJHOF010000014.1"/>
</dbReference>